<organism evidence="5 6">
    <name type="scientific">Paraburkholderia silvatlantica</name>
    <dbReference type="NCBI Taxonomy" id="321895"/>
    <lineage>
        <taxon>Bacteria</taxon>
        <taxon>Pseudomonadati</taxon>
        <taxon>Pseudomonadota</taxon>
        <taxon>Betaproteobacteria</taxon>
        <taxon>Burkholderiales</taxon>
        <taxon>Burkholderiaceae</taxon>
        <taxon>Paraburkholderia</taxon>
    </lineage>
</organism>
<evidence type="ECO:0000313" key="5">
    <source>
        <dbReference type="EMBL" id="MBB2926805.1"/>
    </source>
</evidence>
<evidence type="ECO:0000313" key="6">
    <source>
        <dbReference type="Proteomes" id="UP000533533"/>
    </source>
</evidence>
<gene>
    <name evidence="5" type="ORF">FHX59_001214</name>
</gene>
<evidence type="ECO:0000256" key="1">
    <source>
        <dbReference type="ARBA" id="ARBA00010928"/>
    </source>
</evidence>
<dbReference type="SUPFAM" id="SSF51735">
    <property type="entry name" value="NAD(P)-binding Rossmann-fold domains"/>
    <property type="match status" value="1"/>
</dbReference>
<sequence length="408" mass="44951">MGQEGESLVTPCFHLAVSCYQLLQDTFATCEARVFAGVNSSIRVFAVRFAALVFQLVNSEFHSAHSGQHIIESRGNVMPKDEIVWGILGTSKINDKVVVPMRHAPKCRVKAIASRSAEKAQAAAAKYGLAHAYDSYEALLADPEIDAVYIPLPNHLHVEWTIKAVEAGKHVLCEKPIGLDAQQAQRLIAARDKSGRYIQEAFMVRTHPQWLKVRALIEEGAIGELRAVTGGFTYYNTNAQDIRNHGEMGGGGLLDIGCYPITTSRLILGREPKRVVALMERDPSFAVDRLGSVLMDFDGVQASFFYSTQTHPYQRMQFHGTTGRVEVEIPFNAPNDRPTRLLLSRQGEADRWLELPVCDQYGVAAAVFAEAILNGAPQAIALEDACANMRVIDAVFRSARSGAWERIA</sequence>
<dbReference type="Pfam" id="PF22725">
    <property type="entry name" value="GFO_IDH_MocA_C3"/>
    <property type="match status" value="1"/>
</dbReference>
<comment type="caution">
    <text evidence="5">The sequence shown here is derived from an EMBL/GenBank/DDBJ whole genome shotgun (WGS) entry which is preliminary data.</text>
</comment>
<evidence type="ECO:0000259" key="4">
    <source>
        <dbReference type="Pfam" id="PF22725"/>
    </source>
</evidence>
<dbReference type="Proteomes" id="UP000533533">
    <property type="component" value="Unassembled WGS sequence"/>
</dbReference>
<name>A0ABR6FJ45_9BURK</name>
<feature type="domain" description="Gfo/Idh/MocA-like oxidoreductase N-terminal" evidence="3">
    <location>
        <begin position="85"/>
        <end position="200"/>
    </location>
</feature>
<dbReference type="Gene3D" id="3.30.360.10">
    <property type="entry name" value="Dihydrodipicolinate Reductase, domain 2"/>
    <property type="match status" value="1"/>
</dbReference>
<dbReference type="SUPFAM" id="SSF55347">
    <property type="entry name" value="Glyceraldehyde-3-phosphate dehydrogenase-like, C-terminal domain"/>
    <property type="match status" value="1"/>
</dbReference>
<dbReference type="Gene3D" id="3.40.50.720">
    <property type="entry name" value="NAD(P)-binding Rossmann-like Domain"/>
    <property type="match status" value="1"/>
</dbReference>
<keyword evidence="2" id="KW-0560">Oxidoreductase</keyword>
<feature type="domain" description="GFO/IDH/MocA-like oxidoreductase" evidence="4">
    <location>
        <begin position="210"/>
        <end position="326"/>
    </location>
</feature>
<dbReference type="PANTHER" id="PTHR22604">
    <property type="entry name" value="OXIDOREDUCTASES"/>
    <property type="match status" value="1"/>
</dbReference>
<dbReference type="InterPro" id="IPR036291">
    <property type="entry name" value="NAD(P)-bd_dom_sf"/>
</dbReference>
<protein>
    <submittedName>
        <fullName evidence="5">Dehydrogenase</fullName>
    </submittedName>
</protein>
<keyword evidence="6" id="KW-1185">Reference proteome</keyword>
<proteinExistence type="inferred from homology"/>
<dbReference type="InterPro" id="IPR055170">
    <property type="entry name" value="GFO_IDH_MocA-like_dom"/>
</dbReference>
<comment type="similarity">
    <text evidence="1">Belongs to the Gfo/Idh/MocA family.</text>
</comment>
<dbReference type="PANTHER" id="PTHR22604:SF105">
    <property type="entry name" value="TRANS-1,2-DIHYDROBENZENE-1,2-DIOL DEHYDROGENASE"/>
    <property type="match status" value="1"/>
</dbReference>
<dbReference type="InterPro" id="IPR000683">
    <property type="entry name" value="Gfo/Idh/MocA-like_OxRdtase_N"/>
</dbReference>
<dbReference type="Pfam" id="PF01408">
    <property type="entry name" value="GFO_IDH_MocA"/>
    <property type="match status" value="1"/>
</dbReference>
<reference evidence="5 6" key="1">
    <citation type="submission" date="2020-08" db="EMBL/GenBank/DDBJ databases">
        <title>Genomic Encyclopedia of Type Strains, Phase IV (KMG-V): Genome sequencing to study the core and pangenomes of soil and plant-associated prokaryotes.</title>
        <authorList>
            <person name="Whitman W."/>
        </authorList>
    </citation>
    <scope>NUCLEOTIDE SEQUENCE [LARGE SCALE GENOMIC DNA]</scope>
    <source>
        <strain evidence="5 6">SRMrh-85</strain>
    </source>
</reference>
<evidence type="ECO:0000256" key="2">
    <source>
        <dbReference type="ARBA" id="ARBA00023002"/>
    </source>
</evidence>
<accession>A0ABR6FJ45</accession>
<dbReference type="InterPro" id="IPR050984">
    <property type="entry name" value="Gfo/Idh/MocA_domain"/>
</dbReference>
<evidence type="ECO:0000259" key="3">
    <source>
        <dbReference type="Pfam" id="PF01408"/>
    </source>
</evidence>
<dbReference type="EMBL" id="JACHVZ010000003">
    <property type="protein sequence ID" value="MBB2926805.1"/>
    <property type="molecule type" value="Genomic_DNA"/>
</dbReference>